<dbReference type="KEGG" id="cvr:CHLNCDRAFT_141980"/>
<reference evidence="2 3" key="1">
    <citation type="journal article" date="2010" name="Plant Cell">
        <title>The Chlorella variabilis NC64A genome reveals adaptation to photosymbiosis, coevolution with viruses, and cryptic sex.</title>
        <authorList>
            <person name="Blanc G."/>
            <person name="Duncan G."/>
            <person name="Agarkova I."/>
            <person name="Borodovsky M."/>
            <person name="Gurnon J."/>
            <person name="Kuo A."/>
            <person name="Lindquist E."/>
            <person name="Lucas S."/>
            <person name="Pangilinan J."/>
            <person name="Polle J."/>
            <person name="Salamov A."/>
            <person name="Terry A."/>
            <person name="Yamada T."/>
            <person name="Dunigan D.D."/>
            <person name="Grigoriev I.V."/>
            <person name="Claverie J.M."/>
            <person name="Van Etten J.L."/>
        </authorList>
    </citation>
    <scope>NUCLEOTIDE SEQUENCE [LARGE SCALE GENOMIC DNA]</scope>
    <source>
        <strain evidence="2 3">NC64A</strain>
    </source>
</reference>
<accession>E1Z7G5</accession>
<evidence type="ECO:0000256" key="1">
    <source>
        <dbReference type="SAM" id="MobiDB-lite"/>
    </source>
</evidence>
<dbReference type="InterPro" id="IPR036770">
    <property type="entry name" value="Ankyrin_rpt-contain_sf"/>
</dbReference>
<evidence type="ECO:0000313" key="3">
    <source>
        <dbReference type="Proteomes" id="UP000008141"/>
    </source>
</evidence>
<dbReference type="AlphaFoldDB" id="E1Z7G5"/>
<feature type="compositionally biased region" description="Basic and acidic residues" evidence="1">
    <location>
        <begin position="372"/>
        <end position="382"/>
    </location>
</feature>
<keyword evidence="3" id="KW-1185">Reference proteome</keyword>
<dbReference type="RefSeq" id="XP_005850017.1">
    <property type="nucleotide sequence ID" value="XM_005849955.1"/>
</dbReference>
<dbReference type="EMBL" id="GL433838">
    <property type="protein sequence ID" value="EFN57915.1"/>
    <property type="molecule type" value="Genomic_DNA"/>
</dbReference>
<dbReference type="SUPFAM" id="SSF48403">
    <property type="entry name" value="Ankyrin repeat"/>
    <property type="match status" value="1"/>
</dbReference>
<protein>
    <submittedName>
        <fullName evidence="2">Uncharacterized protein</fullName>
    </submittedName>
</protein>
<proteinExistence type="predicted"/>
<dbReference type="GeneID" id="17357317"/>
<feature type="compositionally biased region" description="Low complexity" evidence="1">
    <location>
        <begin position="277"/>
        <end position="303"/>
    </location>
</feature>
<evidence type="ECO:0000313" key="2">
    <source>
        <dbReference type="EMBL" id="EFN57915.1"/>
    </source>
</evidence>
<sequence>MAAAAPQDASAPARDEGAARLFGPEVCGKQVRVHCVEFEGVGLHWRMQLMRLQHERFQLLGEDGLVQAEYRDGLLVQQEGRQAAGLQPAQQGGSVTIIDVLEVAGADLAAHNNDGRTPRDVALKYRLEEAAQRLLDLEQQLPAAVQPAALPPPMALAHAAIAESEAAAAAPPAVPAAAVPTNVAPAAVQTDAAIDFGPELAGRHIRVWWGERHDWVAGTVKQCIMPDRVQIVRFQGVGPEWTMQRVLLQHVRFQLLREDGQVQAEYHDGVLVQRQDQQEGAGLQQEQQMGQRSGSRGSGERNQPGAVSGSGRQGQPLSGADAAAAASGLRRLHQEPATAAAAAAAHTASTAKRGAMAVPPPQQQQGAGKRQQHQEQPADKRQRQGTSKQAAEREYAALQWKAFDAAELNELAGRYLAQSEKRTDRNLRSGRAVPCERVTNLPPPVQSWGPRMGMSAEALNELQILLSRHHARDAAASRHLLSLLRVLECWLAHPDRPQPEVLVRLGRPLGWRPPLLPLVSGVEIVSQGAAGSDKPEPSFLAGSADGDILGVRIEKEGDQRWNVKQEVQRSG</sequence>
<dbReference type="Proteomes" id="UP000008141">
    <property type="component" value="Unassembled WGS sequence"/>
</dbReference>
<dbReference type="InParanoid" id="E1Z7G5"/>
<name>E1Z7G5_CHLVA</name>
<organism evidence="3">
    <name type="scientific">Chlorella variabilis</name>
    <name type="common">Green alga</name>
    <dbReference type="NCBI Taxonomy" id="554065"/>
    <lineage>
        <taxon>Eukaryota</taxon>
        <taxon>Viridiplantae</taxon>
        <taxon>Chlorophyta</taxon>
        <taxon>core chlorophytes</taxon>
        <taxon>Trebouxiophyceae</taxon>
        <taxon>Chlorellales</taxon>
        <taxon>Chlorellaceae</taxon>
        <taxon>Chlorella clade</taxon>
        <taxon>Chlorella</taxon>
    </lineage>
</organism>
<feature type="compositionally biased region" description="Low complexity" evidence="1">
    <location>
        <begin position="337"/>
        <end position="369"/>
    </location>
</feature>
<gene>
    <name evidence="2" type="ORF">CHLNCDRAFT_141980</name>
</gene>
<dbReference type="STRING" id="554065.E1Z7G5"/>
<feature type="region of interest" description="Disordered" evidence="1">
    <location>
        <begin position="277"/>
        <end position="392"/>
    </location>
</feature>